<dbReference type="eggNOG" id="ENOG503372Y">
    <property type="taxonomic scope" value="Bacteria"/>
</dbReference>
<evidence type="ECO:0000313" key="1">
    <source>
        <dbReference type="EMBL" id="ABJ06577.1"/>
    </source>
</evidence>
<dbReference type="AlphaFoldDB" id="Q07NA7"/>
<reference evidence="1" key="1">
    <citation type="submission" date="2006-09" db="EMBL/GenBank/DDBJ databases">
        <title>Complete sequence of Rhodopseudomonas palustris BisA53.</title>
        <authorList>
            <consortium name="US DOE Joint Genome Institute"/>
            <person name="Copeland A."/>
            <person name="Lucas S."/>
            <person name="Lapidus A."/>
            <person name="Barry K."/>
            <person name="Detter J.C."/>
            <person name="Glavina del Rio T."/>
            <person name="Hammon N."/>
            <person name="Israni S."/>
            <person name="Dalin E."/>
            <person name="Tice H."/>
            <person name="Pitluck S."/>
            <person name="Chain P."/>
            <person name="Malfatti S."/>
            <person name="Shin M."/>
            <person name="Vergez L."/>
            <person name="Schmutz J."/>
            <person name="Larimer F."/>
            <person name="Land M."/>
            <person name="Hauser L."/>
            <person name="Pelletier D.A."/>
            <person name="Kyrpides N."/>
            <person name="Kim E."/>
            <person name="Harwood C.S."/>
            <person name="Oda Y."/>
            <person name="Richardson P."/>
        </authorList>
    </citation>
    <scope>NUCLEOTIDE SEQUENCE [LARGE SCALE GENOMIC DNA]</scope>
    <source>
        <strain evidence="1">BisA53</strain>
    </source>
</reference>
<name>Q07NA7_RHOP5</name>
<proteinExistence type="predicted"/>
<dbReference type="EMBL" id="CP000463">
    <property type="protein sequence ID" value="ABJ06577.1"/>
    <property type="molecule type" value="Genomic_DNA"/>
</dbReference>
<dbReference type="KEGG" id="rpe:RPE_2640"/>
<accession>Q07NA7</accession>
<organism evidence="1">
    <name type="scientific">Rhodopseudomonas palustris (strain BisA53)</name>
    <dbReference type="NCBI Taxonomy" id="316055"/>
    <lineage>
        <taxon>Bacteria</taxon>
        <taxon>Pseudomonadati</taxon>
        <taxon>Pseudomonadota</taxon>
        <taxon>Alphaproteobacteria</taxon>
        <taxon>Hyphomicrobiales</taxon>
        <taxon>Nitrobacteraceae</taxon>
        <taxon>Rhodopseudomonas</taxon>
    </lineage>
</organism>
<sequence>MGALALVTMSDSDPIAIPIAPKTIAKLEGKRAPNPLATRLPLLVTGLVLVVAAVRFVGGAGATRTDAIAAEEIARRAAATRSLAPVPLARLPTAGQQAQLVAMKLPDPDRAALAADLAADRIRLVSLAFVDSDAEDGDLVTVRSGGFSQPLALTKAPVAITIPAPPDGLVHVIGTADGGGGITVGLVTGRGPVALGVLSVGQEITVPVVVAGE</sequence>
<gene>
    <name evidence="1" type="ordered locus">RPE_2640</name>
</gene>
<dbReference type="HOGENOM" id="CLU_1293476_0_0_5"/>
<protein>
    <submittedName>
        <fullName evidence="1">Uncharacterized protein</fullName>
    </submittedName>
</protein>
<dbReference type="STRING" id="316055.RPE_2640"/>